<keyword evidence="3" id="KW-1185">Reference proteome</keyword>
<gene>
    <name evidence="2" type="ORF">MELLADRAFT_94982</name>
</gene>
<dbReference type="KEGG" id="mlr:MELLADRAFT_94982"/>
<evidence type="ECO:0000313" key="3">
    <source>
        <dbReference type="Proteomes" id="UP000001072"/>
    </source>
</evidence>
<accession>F4S8N9</accession>
<dbReference type="RefSeq" id="XP_007417765.1">
    <property type="nucleotide sequence ID" value="XM_007417703.1"/>
</dbReference>
<dbReference type="EMBL" id="GL883166">
    <property type="protein sequence ID" value="EGF98929.1"/>
    <property type="molecule type" value="Genomic_DNA"/>
</dbReference>
<dbReference type="AlphaFoldDB" id="F4S8N9"/>
<dbReference type="GeneID" id="18937087"/>
<sequence length="67" mass="7994">MKKPVPQMIRKEATPATGSSHQHKSNQKQQRINLRRGKRRRAQLRQRRRQPLLSRTSHILMMSILIK</sequence>
<dbReference type="HOGENOM" id="CLU_2812937_0_0_1"/>
<dbReference type="VEuPathDB" id="FungiDB:MELLADRAFT_94982"/>
<evidence type="ECO:0000313" key="2">
    <source>
        <dbReference type="EMBL" id="EGF98929.1"/>
    </source>
</evidence>
<dbReference type="InParanoid" id="F4S8N9"/>
<organism evidence="3">
    <name type="scientific">Melampsora larici-populina (strain 98AG31 / pathotype 3-4-7)</name>
    <name type="common">Poplar leaf rust fungus</name>
    <dbReference type="NCBI Taxonomy" id="747676"/>
    <lineage>
        <taxon>Eukaryota</taxon>
        <taxon>Fungi</taxon>
        <taxon>Dikarya</taxon>
        <taxon>Basidiomycota</taxon>
        <taxon>Pucciniomycotina</taxon>
        <taxon>Pucciniomycetes</taxon>
        <taxon>Pucciniales</taxon>
        <taxon>Melampsoraceae</taxon>
        <taxon>Melampsora</taxon>
    </lineage>
</organism>
<feature type="compositionally biased region" description="Basic residues" evidence="1">
    <location>
        <begin position="33"/>
        <end position="50"/>
    </location>
</feature>
<evidence type="ECO:0000256" key="1">
    <source>
        <dbReference type="SAM" id="MobiDB-lite"/>
    </source>
</evidence>
<protein>
    <submittedName>
        <fullName evidence="2">Uncharacterized protein</fullName>
    </submittedName>
</protein>
<name>F4S8N9_MELLP</name>
<proteinExistence type="predicted"/>
<reference evidence="3" key="1">
    <citation type="journal article" date="2011" name="Proc. Natl. Acad. Sci. U.S.A.">
        <title>Obligate biotrophy features unraveled by the genomic analysis of rust fungi.</title>
        <authorList>
            <person name="Duplessis S."/>
            <person name="Cuomo C.A."/>
            <person name="Lin Y.-C."/>
            <person name="Aerts A."/>
            <person name="Tisserant E."/>
            <person name="Veneault-Fourrey C."/>
            <person name="Joly D.L."/>
            <person name="Hacquard S."/>
            <person name="Amselem J."/>
            <person name="Cantarel B.L."/>
            <person name="Chiu R."/>
            <person name="Coutinho P.M."/>
            <person name="Feau N."/>
            <person name="Field M."/>
            <person name="Frey P."/>
            <person name="Gelhaye E."/>
            <person name="Goldberg J."/>
            <person name="Grabherr M.G."/>
            <person name="Kodira C.D."/>
            <person name="Kohler A."/>
            <person name="Kuees U."/>
            <person name="Lindquist E.A."/>
            <person name="Lucas S.M."/>
            <person name="Mago R."/>
            <person name="Mauceli E."/>
            <person name="Morin E."/>
            <person name="Murat C."/>
            <person name="Pangilinan J.L."/>
            <person name="Park R."/>
            <person name="Pearson M."/>
            <person name="Quesneville H."/>
            <person name="Rouhier N."/>
            <person name="Sakthikumar S."/>
            <person name="Salamov A.A."/>
            <person name="Schmutz J."/>
            <person name="Selles B."/>
            <person name="Shapiro H."/>
            <person name="Tanguay P."/>
            <person name="Tuskan G.A."/>
            <person name="Henrissat B."/>
            <person name="Van de Peer Y."/>
            <person name="Rouze P."/>
            <person name="Ellis J.G."/>
            <person name="Dodds P.N."/>
            <person name="Schein J.E."/>
            <person name="Zhong S."/>
            <person name="Hamelin R.C."/>
            <person name="Grigoriev I.V."/>
            <person name="Szabo L.J."/>
            <person name="Martin F."/>
        </authorList>
    </citation>
    <scope>NUCLEOTIDE SEQUENCE [LARGE SCALE GENOMIC DNA]</scope>
    <source>
        <strain evidence="3">98AG31 / pathotype 3-4-7</strain>
    </source>
</reference>
<feature type="region of interest" description="Disordered" evidence="1">
    <location>
        <begin position="1"/>
        <end position="55"/>
    </location>
</feature>
<dbReference type="Proteomes" id="UP000001072">
    <property type="component" value="Unassembled WGS sequence"/>
</dbReference>